<dbReference type="KEGG" id="alti:ALE3EI_2454"/>
<dbReference type="Proteomes" id="UP000515514">
    <property type="component" value="Chromosome"/>
</dbReference>
<dbReference type="EMBL" id="CP052909">
    <property type="protein sequence ID" value="QNJ98990.1"/>
    <property type="molecule type" value="Genomic_DNA"/>
</dbReference>
<proteinExistence type="predicted"/>
<protein>
    <recommendedName>
        <fullName evidence="3">STAS/SEC14 domain-containing protein</fullName>
    </recommendedName>
</protein>
<dbReference type="AlphaFoldDB" id="A0A7G8PXC4"/>
<sequence length="134" mass="15473">MKMRKAHNIPDTTELKEVFDTEIATVYFYDNIVIVEAVEGITLSYKTGFSLLVKGLKYLGNRPWIYISNRVHSYSVNPNDYKYLDQVPTLKGIAVVNHTESGRKNAQLEASFCKKPFKVFDDLTEAYHWGKEFL</sequence>
<evidence type="ECO:0000313" key="1">
    <source>
        <dbReference type="EMBL" id="QNJ98990.1"/>
    </source>
</evidence>
<evidence type="ECO:0008006" key="3">
    <source>
        <dbReference type="Google" id="ProtNLM"/>
    </source>
</evidence>
<keyword evidence="2" id="KW-1185">Reference proteome</keyword>
<gene>
    <name evidence="1" type="ORF">ALE3EI_2454</name>
</gene>
<name>A0A7G8PXC4_9FLAO</name>
<reference evidence="1 2" key="1">
    <citation type="submission" date="2020-04" db="EMBL/GenBank/DDBJ databases">
        <title>Genome sequence of Altibacter aquimarinus strain ALE3EI.</title>
        <authorList>
            <person name="Oh H.-M."/>
            <person name="Jang D."/>
        </authorList>
    </citation>
    <scope>NUCLEOTIDE SEQUENCE [LARGE SCALE GENOMIC DNA]</scope>
    <source>
        <strain evidence="1 2">ALE3EI</strain>
    </source>
</reference>
<dbReference type="RefSeq" id="WP_186989106.1">
    <property type="nucleotide sequence ID" value="NZ_CP052909.1"/>
</dbReference>
<evidence type="ECO:0000313" key="2">
    <source>
        <dbReference type="Proteomes" id="UP000515514"/>
    </source>
</evidence>
<accession>A0A7G8PXC4</accession>
<organism evidence="1 2">
    <name type="scientific">Constantimarinum furrinae</name>
    <dbReference type="NCBI Taxonomy" id="2562285"/>
    <lineage>
        <taxon>Bacteria</taxon>
        <taxon>Pseudomonadati</taxon>
        <taxon>Bacteroidota</taxon>
        <taxon>Flavobacteriia</taxon>
        <taxon>Flavobacteriales</taxon>
        <taxon>Flavobacteriaceae</taxon>
        <taxon>Altibacter/Constantimarinum group</taxon>
        <taxon>Constantimarinum</taxon>
    </lineage>
</organism>